<protein>
    <submittedName>
        <fullName evidence="1">Uncharacterized protein</fullName>
    </submittedName>
</protein>
<keyword evidence="2" id="KW-1185">Reference proteome</keyword>
<sequence length="68" mass="8192">MEQKVRKMAMVMNKFNMLEHDEAYENLNYWLTKSPQERISAVTFLINQTLKPGQRMDKTKFKKAIIRK</sequence>
<proteinExistence type="predicted"/>
<dbReference type="AlphaFoldDB" id="A0A7S9Q0N5"/>
<organism evidence="1 2">
    <name type="scientific">Pedobacter endophyticus</name>
    <dbReference type="NCBI Taxonomy" id="2789740"/>
    <lineage>
        <taxon>Bacteria</taxon>
        <taxon>Pseudomonadati</taxon>
        <taxon>Bacteroidota</taxon>
        <taxon>Sphingobacteriia</taxon>
        <taxon>Sphingobacteriales</taxon>
        <taxon>Sphingobacteriaceae</taxon>
        <taxon>Pedobacter</taxon>
    </lineage>
</organism>
<accession>A0A7S9Q0N5</accession>
<evidence type="ECO:0000313" key="2">
    <source>
        <dbReference type="Proteomes" id="UP000594759"/>
    </source>
</evidence>
<reference evidence="1 2" key="1">
    <citation type="submission" date="2020-11" db="EMBL/GenBank/DDBJ databases">
        <title>Pedobacter endophytica, an endophytic bacteria isolated form Carex pumila.</title>
        <authorList>
            <person name="Peng Y."/>
            <person name="Jiang L."/>
            <person name="Lee J."/>
        </authorList>
    </citation>
    <scope>NUCLEOTIDE SEQUENCE [LARGE SCALE GENOMIC DNA]</scope>
    <source>
        <strain evidence="1 2">JBR3-12</strain>
    </source>
</reference>
<name>A0A7S9Q0N5_9SPHI</name>
<dbReference type="Proteomes" id="UP000594759">
    <property type="component" value="Chromosome"/>
</dbReference>
<dbReference type="KEGG" id="pex:IZT61_06835"/>
<evidence type="ECO:0000313" key="1">
    <source>
        <dbReference type="EMBL" id="QPH40971.1"/>
    </source>
</evidence>
<gene>
    <name evidence="1" type="ORF">IZT61_06835</name>
</gene>
<dbReference type="EMBL" id="CP064939">
    <property type="protein sequence ID" value="QPH40971.1"/>
    <property type="molecule type" value="Genomic_DNA"/>
</dbReference>
<dbReference type="RefSeq" id="WP_196100423.1">
    <property type="nucleotide sequence ID" value="NZ_CP064939.1"/>
</dbReference>